<evidence type="ECO:0000313" key="3">
    <source>
        <dbReference type="EMBL" id="CAK7352598.1"/>
    </source>
</evidence>
<reference evidence="3 4" key="1">
    <citation type="submission" date="2024-01" db="EMBL/GenBank/DDBJ databases">
        <authorList>
            <person name="Waweru B."/>
        </authorList>
    </citation>
    <scope>NUCLEOTIDE SEQUENCE [LARGE SCALE GENOMIC DNA]</scope>
</reference>
<accession>A0AAV1SLN2</accession>
<feature type="region of interest" description="Disordered" evidence="1">
    <location>
        <begin position="200"/>
        <end position="224"/>
    </location>
</feature>
<sequence>MIDFEAINVFKSVVSLKINPTPVILAKNTLIFEFLLKERGWTFKVLVSHYYLFGRVSHIVTGKASGIFSTPWHLHSKLENFARHSLNELGKTSMDMNVLRLREVKISLEGTICFFFGFTWLHCGEYPWVSLIGAWCCITYCPNMFSRQLGFERFISRTMDLAQCYKDLKVSKKLLKKTKAAWRNKGIVTLERRVDERTTSGYPKWQSTRGKGYRMPPFEGPSQMRSETMEGVRQEMNAQHEIFNEVPNARVIEPTQKKRKLEETLGPKDHAMSALNKQNKDLHDRLQRSKGLVRHIKKDHQSLNEKYENATKLTVSLIEELTNLHDEKVGAEMERDVPRREVGERGSRTMNTTCKPRMPRIMPYTCDIP</sequence>
<dbReference type="InterPro" id="IPR056647">
    <property type="entry name" value="DUF7745"/>
</dbReference>
<gene>
    <name evidence="3" type="ORF">DCAF_LOCUS24304</name>
</gene>
<protein>
    <recommendedName>
        <fullName evidence="2">DUF7745 domain-containing protein</fullName>
    </recommendedName>
</protein>
<evidence type="ECO:0000313" key="4">
    <source>
        <dbReference type="Proteomes" id="UP001314170"/>
    </source>
</evidence>
<feature type="domain" description="DUF7745" evidence="2">
    <location>
        <begin position="121"/>
        <end position="206"/>
    </location>
</feature>
<dbReference type="EMBL" id="CAWUPB010001194">
    <property type="protein sequence ID" value="CAK7352598.1"/>
    <property type="molecule type" value="Genomic_DNA"/>
</dbReference>
<keyword evidence="4" id="KW-1185">Reference proteome</keyword>
<dbReference type="Proteomes" id="UP001314170">
    <property type="component" value="Unassembled WGS sequence"/>
</dbReference>
<name>A0AAV1SLN2_9ROSI</name>
<dbReference type="Pfam" id="PF24924">
    <property type="entry name" value="DUF7745"/>
    <property type="match status" value="1"/>
</dbReference>
<organism evidence="3 4">
    <name type="scientific">Dovyalis caffra</name>
    <dbReference type="NCBI Taxonomy" id="77055"/>
    <lineage>
        <taxon>Eukaryota</taxon>
        <taxon>Viridiplantae</taxon>
        <taxon>Streptophyta</taxon>
        <taxon>Embryophyta</taxon>
        <taxon>Tracheophyta</taxon>
        <taxon>Spermatophyta</taxon>
        <taxon>Magnoliopsida</taxon>
        <taxon>eudicotyledons</taxon>
        <taxon>Gunneridae</taxon>
        <taxon>Pentapetalae</taxon>
        <taxon>rosids</taxon>
        <taxon>fabids</taxon>
        <taxon>Malpighiales</taxon>
        <taxon>Salicaceae</taxon>
        <taxon>Flacourtieae</taxon>
        <taxon>Dovyalis</taxon>
    </lineage>
</organism>
<feature type="compositionally biased region" description="Polar residues" evidence="1">
    <location>
        <begin position="200"/>
        <end position="209"/>
    </location>
</feature>
<evidence type="ECO:0000259" key="2">
    <source>
        <dbReference type="Pfam" id="PF24924"/>
    </source>
</evidence>
<evidence type="ECO:0000256" key="1">
    <source>
        <dbReference type="SAM" id="MobiDB-lite"/>
    </source>
</evidence>
<dbReference type="PANTHER" id="PTHR48200:SF1">
    <property type="entry name" value="AMINOTRANSFERASE-LIKE PLANT MOBILE DOMAIN-CONTAINING PROTEIN"/>
    <property type="match status" value="1"/>
</dbReference>
<proteinExistence type="predicted"/>
<dbReference type="AlphaFoldDB" id="A0AAV1SLN2"/>
<comment type="caution">
    <text evidence="3">The sequence shown here is derived from an EMBL/GenBank/DDBJ whole genome shotgun (WGS) entry which is preliminary data.</text>
</comment>
<dbReference type="PANTHER" id="PTHR48200">
    <property type="entry name" value="PROTEIN, PUTATIVE-RELATED"/>
    <property type="match status" value="1"/>
</dbReference>